<dbReference type="EC" id="4.1.1.94" evidence="7"/>
<dbReference type="AlphaFoldDB" id="A0AAD9MU91"/>
<evidence type="ECO:0000256" key="11">
    <source>
        <dbReference type="ARBA" id="ARBA00047446"/>
    </source>
</evidence>
<name>A0AAD9MU91_9ANNE</name>
<feature type="non-terminal residue" evidence="14">
    <location>
        <position position="1"/>
    </location>
</feature>
<dbReference type="CDD" id="cd06558">
    <property type="entry name" value="crotonase-like"/>
    <property type="match status" value="1"/>
</dbReference>
<comment type="catalytic activity">
    <reaction evidence="6">
        <text>(2R)-ethylmalonyl-CoA + H(+) = butanoyl-CoA + CO2</text>
        <dbReference type="Rhea" id="RHEA:59540"/>
        <dbReference type="ChEBI" id="CHEBI:15378"/>
        <dbReference type="ChEBI" id="CHEBI:16526"/>
        <dbReference type="ChEBI" id="CHEBI:57371"/>
        <dbReference type="ChEBI" id="CHEBI:85316"/>
        <dbReference type="EC" id="4.1.1.94"/>
    </reaction>
    <physiologicalReaction direction="left-to-right" evidence="6">
        <dbReference type="Rhea" id="RHEA:59541"/>
    </physiologicalReaction>
</comment>
<keyword evidence="4" id="KW-0456">Lyase</keyword>
<dbReference type="PROSITE" id="PS00166">
    <property type="entry name" value="ENOYL_COA_HYDRATASE"/>
    <property type="match status" value="1"/>
</dbReference>
<evidence type="ECO:0000256" key="6">
    <source>
        <dbReference type="ARBA" id="ARBA00036541"/>
    </source>
</evidence>
<gene>
    <name evidence="14" type="ORF">LSH36_667g01016</name>
</gene>
<protein>
    <recommendedName>
        <fullName evidence="8">Ethylmalonyl-CoA decarboxylase</fullName>
        <ecNumber evidence="7">4.1.1.94</ecNumber>
    </recommendedName>
    <alternativeName>
        <fullName evidence="10">Enoyl-CoA hydratase domain-containing protein 1</fullName>
    </alternativeName>
    <alternativeName>
        <fullName evidence="9">Methylmalonyl-CoA decarboxylase</fullName>
    </alternativeName>
</protein>
<dbReference type="GO" id="GO:0006635">
    <property type="term" value="P:fatty acid beta-oxidation"/>
    <property type="evidence" value="ECO:0007669"/>
    <property type="project" value="TreeGrafter"/>
</dbReference>
<comment type="caution">
    <text evidence="14">The sequence shown here is derived from an EMBL/GenBank/DDBJ whole genome shotgun (WGS) entry which is preliminary data.</text>
</comment>
<evidence type="ECO:0000256" key="1">
    <source>
        <dbReference type="ARBA" id="ARBA00004514"/>
    </source>
</evidence>
<evidence type="ECO:0000313" key="15">
    <source>
        <dbReference type="Proteomes" id="UP001208570"/>
    </source>
</evidence>
<evidence type="ECO:0000256" key="5">
    <source>
        <dbReference type="ARBA" id="ARBA00036343"/>
    </source>
</evidence>
<dbReference type="GO" id="GO:0004492">
    <property type="term" value="F:methyl/ethyl malonyl-CoA decarboxylase activity"/>
    <property type="evidence" value="ECO:0007669"/>
    <property type="project" value="UniProtKB-EC"/>
</dbReference>
<keyword evidence="15" id="KW-1185">Reference proteome</keyword>
<dbReference type="InterPro" id="IPR029045">
    <property type="entry name" value="ClpP/crotonase-like_dom_sf"/>
</dbReference>
<dbReference type="PANTHER" id="PTHR11941">
    <property type="entry name" value="ENOYL-COA HYDRATASE-RELATED"/>
    <property type="match status" value="1"/>
</dbReference>
<evidence type="ECO:0000256" key="7">
    <source>
        <dbReference type="ARBA" id="ARBA00038883"/>
    </source>
</evidence>
<accession>A0AAD9MU91</accession>
<dbReference type="InterPro" id="IPR018376">
    <property type="entry name" value="Enoyl-CoA_hyd/isom_CS"/>
</dbReference>
<evidence type="ECO:0000256" key="8">
    <source>
        <dbReference type="ARBA" id="ARBA00039903"/>
    </source>
</evidence>
<evidence type="ECO:0000256" key="2">
    <source>
        <dbReference type="ARBA" id="ARBA00005254"/>
    </source>
</evidence>
<dbReference type="SUPFAM" id="SSF52096">
    <property type="entry name" value="ClpP/crotonase"/>
    <property type="match status" value="1"/>
</dbReference>
<comment type="similarity">
    <text evidence="2 13">Belongs to the enoyl-CoA hydratase/isomerase family.</text>
</comment>
<dbReference type="Pfam" id="PF00378">
    <property type="entry name" value="ECH_1"/>
    <property type="match status" value="1"/>
</dbReference>
<dbReference type="FunFam" id="3.90.226.10:FF:000109">
    <property type="entry name" value="Enoyl-CoA hydratase, putative"/>
    <property type="match status" value="1"/>
</dbReference>
<organism evidence="14 15">
    <name type="scientific">Paralvinella palmiformis</name>
    <dbReference type="NCBI Taxonomy" id="53620"/>
    <lineage>
        <taxon>Eukaryota</taxon>
        <taxon>Metazoa</taxon>
        <taxon>Spiralia</taxon>
        <taxon>Lophotrochozoa</taxon>
        <taxon>Annelida</taxon>
        <taxon>Polychaeta</taxon>
        <taxon>Sedentaria</taxon>
        <taxon>Canalipalpata</taxon>
        <taxon>Terebellida</taxon>
        <taxon>Terebelliformia</taxon>
        <taxon>Alvinellidae</taxon>
        <taxon>Paralvinella</taxon>
    </lineage>
</organism>
<evidence type="ECO:0000256" key="9">
    <source>
        <dbReference type="ARBA" id="ARBA00042052"/>
    </source>
</evidence>
<dbReference type="Gene3D" id="3.90.226.10">
    <property type="entry name" value="2-enoyl-CoA Hydratase, Chain A, domain 1"/>
    <property type="match status" value="1"/>
</dbReference>
<dbReference type="PANTHER" id="PTHR11941:SF27">
    <property type="entry name" value="ETHYLMALONYL-COA DECARBOXYLASE"/>
    <property type="match status" value="1"/>
</dbReference>
<evidence type="ECO:0000256" key="10">
    <source>
        <dbReference type="ARBA" id="ARBA00042182"/>
    </source>
</evidence>
<evidence type="ECO:0000313" key="14">
    <source>
        <dbReference type="EMBL" id="KAK2145645.1"/>
    </source>
</evidence>
<dbReference type="EMBL" id="JAODUP010000667">
    <property type="protein sequence ID" value="KAK2145645.1"/>
    <property type="molecule type" value="Genomic_DNA"/>
</dbReference>
<proteinExistence type="inferred from homology"/>
<evidence type="ECO:0000256" key="4">
    <source>
        <dbReference type="ARBA" id="ARBA00023239"/>
    </source>
</evidence>
<dbReference type="Proteomes" id="UP001208570">
    <property type="component" value="Unassembled WGS sequence"/>
</dbReference>
<dbReference type="InterPro" id="IPR001753">
    <property type="entry name" value="Enoyl-CoA_hydra/iso"/>
</dbReference>
<evidence type="ECO:0000256" key="3">
    <source>
        <dbReference type="ARBA" id="ARBA00022490"/>
    </source>
</evidence>
<dbReference type="GO" id="GO:0005829">
    <property type="term" value="C:cytosol"/>
    <property type="evidence" value="ECO:0007669"/>
    <property type="project" value="UniProtKB-SubCell"/>
</dbReference>
<comment type="subcellular location">
    <subcellularLocation>
        <location evidence="1">Cytoplasm</location>
        <location evidence="1">Cytosol</location>
    </subcellularLocation>
</comment>
<comment type="catalytic activity">
    <reaction evidence="5">
        <text>(2S)-ethylmalonyl-CoA + H(+) = butanoyl-CoA + CO2</text>
        <dbReference type="Rhea" id="RHEA:32131"/>
        <dbReference type="ChEBI" id="CHEBI:15378"/>
        <dbReference type="ChEBI" id="CHEBI:16526"/>
        <dbReference type="ChEBI" id="CHEBI:57371"/>
        <dbReference type="ChEBI" id="CHEBI:60909"/>
        <dbReference type="EC" id="4.1.1.94"/>
    </reaction>
    <physiologicalReaction direction="left-to-right" evidence="5">
        <dbReference type="Rhea" id="RHEA:32132"/>
    </physiologicalReaction>
</comment>
<comment type="catalytic activity">
    <reaction evidence="11">
        <text>(S)-methylmalonyl-CoA + H(+) = propanoyl-CoA + CO2</text>
        <dbReference type="Rhea" id="RHEA:61340"/>
        <dbReference type="ChEBI" id="CHEBI:15378"/>
        <dbReference type="ChEBI" id="CHEBI:16526"/>
        <dbReference type="ChEBI" id="CHEBI:57327"/>
        <dbReference type="ChEBI" id="CHEBI:57392"/>
        <dbReference type="EC" id="4.1.1.94"/>
    </reaction>
    <physiologicalReaction direction="left-to-right" evidence="11">
        <dbReference type="Rhea" id="RHEA:61341"/>
    </physiologicalReaction>
</comment>
<sequence>IIFFSEPIVCDFVRVSYCTKGGIEYNDDEHKQLLASFADGGSIDVEKDEESGIATVTVSDPDVRNAISGYMMAELRNVVDSLAKWKSGKGLLLRGAGGTFCSGANLKFVKRSCNPTDGYKMSRFMSCTLNRLHNLPLISIALIEGAALGGGMELATACDFRVATSTAKAGFVHVRIGLVPGFGGGARLVQLLGRKKALDVLSSGHIFNAEEAMECGLIDHIIPETEDAYDAAMKWLQQHTKQSASVTHAIKEVVLNGSNRINQYTMSREIEIFSRLWGGPANREALDKS</sequence>
<reference evidence="14" key="1">
    <citation type="journal article" date="2023" name="Mol. Biol. Evol.">
        <title>Third-Generation Sequencing Reveals the Adaptive Role of the Epigenome in Three Deep-Sea Polychaetes.</title>
        <authorList>
            <person name="Perez M."/>
            <person name="Aroh O."/>
            <person name="Sun Y."/>
            <person name="Lan Y."/>
            <person name="Juniper S.K."/>
            <person name="Young C.R."/>
            <person name="Angers B."/>
            <person name="Qian P.Y."/>
        </authorList>
    </citation>
    <scope>NUCLEOTIDE SEQUENCE</scope>
    <source>
        <strain evidence="14">P08H-3</strain>
    </source>
</reference>
<comment type="function">
    <text evidence="12">Decarboxylates ethylmalonyl-CoA, a potentially toxic metabolite, to form butyryl-CoA, suggesting it might be involved in metabolite proofreading. Acts preferentially on (S)-ethylmalonyl-CoA but also has some activity on the (R)-isomer. Also has methylmalonyl-CoA decarboxylase activity at lower level.</text>
</comment>
<evidence type="ECO:0000256" key="12">
    <source>
        <dbReference type="ARBA" id="ARBA00056546"/>
    </source>
</evidence>
<keyword evidence="3" id="KW-0963">Cytoplasm</keyword>
<evidence type="ECO:0000256" key="13">
    <source>
        <dbReference type="RuleBase" id="RU003707"/>
    </source>
</evidence>